<keyword evidence="5 8" id="KW-1133">Transmembrane helix</keyword>
<keyword evidence="3" id="KW-0547">Nucleotide-binding</keyword>
<feature type="compositionally biased region" description="Low complexity" evidence="7">
    <location>
        <begin position="304"/>
        <end position="319"/>
    </location>
</feature>
<feature type="transmembrane region" description="Helical" evidence="8">
    <location>
        <begin position="37"/>
        <end position="59"/>
    </location>
</feature>
<dbReference type="GO" id="GO:0042883">
    <property type="term" value="P:cysteine transport"/>
    <property type="evidence" value="ECO:0007669"/>
    <property type="project" value="InterPro"/>
</dbReference>
<dbReference type="GO" id="GO:0005886">
    <property type="term" value="C:plasma membrane"/>
    <property type="evidence" value="ECO:0007669"/>
    <property type="project" value="UniProtKB-SubCell"/>
</dbReference>
<dbReference type="CDD" id="cd18584">
    <property type="entry name" value="ABC_6TM_AarD_CydD"/>
    <property type="match status" value="1"/>
</dbReference>
<keyword evidence="2 8" id="KW-0812">Transmembrane</keyword>
<keyword evidence="6 8" id="KW-0472">Membrane</keyword>
<gene>
    <name evidence="11" type="ORF">C3B54_11789</name>
</gene>
<feature type="transmembrane region" description="Helical" evidence="8">
    <location>
        <begin position="217"/>
        <end position="241"/>
    </location>
</feature>
<dbReference type="SUPFAM" id="SSF90123">
    <property type="entry name" value="ABC transporter transmembrane region"/>
    <property type="match status" value="1"/>
</dbReference>
<dbReference type="Pfam" id="PF00005">
    <property type="entry name" value="ABC_tran"/>
    <property type="match status" value="1"/>
</dbReference>
<dbReference type="AlphaFoldDB" id="A0A2L2BQ40"/>
<dbReference type="CDD" id="cd03228">
    <property type="entry name" value="ABCC_MRP_Like"/>
    <property type="match status" value="1"/>
</dbReference>
<dbReference type="KEGG" id="psai:C3B54_11789"/>
<keyword evidence="4" id="KW-0067">ATP-binding</keyword>
<name>A0A2L2BQ40_9MICO</name>
<evidence type="ECO:0000256" key="5">
    <source>
        <dbReference type="ARBA" id="ARBA00022989"/>
    </source>
</evidence>
<feature type="transmembrane region" description="Helical" evidence="8">
    <location>
        <begin position="116"/>
        <end position="136"/>
    </location>
</feature>
<dbReference type="GO" id="GO:0140359">
    <property type="term" value="F:ABC-type transporter activity"/>
    <property type="evidence" value="ECO:0007669"/>
    <property type="project" value="InterPro"/>
</dbReference>
<organism evidence="11 12">
    <name type="scientific">Pontimonas salivibrio</name>
    <dbReference type="NCBI Taxonomy" id="1159327"/>
    <lineage>
        <taxon>Bacteria</taxon>
        <taxon>Bacillati</taxon>
        <taxon>Actinomycetota</taxon>
        <taxon>Actinomycetes</taxon>
        <taxon>Micrococcales</taxon>
        <taxon>Microbacteriaceae</taxon>
        <taxon>Pontimonas</taxon>
    </lineage>
</organism>
<feature type="transmembrane region" description="Helical" evidence="8">
    <location>
        <begin position="142"/>
        <end position="162"/>
    </location>
</feature>
<dbReference type="InterPro" id="IPR014216">
    <property type="entry name" value="ABC_transptr_CydD"/>
</dbReference>
<evidence type="ECO:0000259" key="9">
    <source>
        <dbReference type="PROSITE" id="PS50893"/>
    </source>
</evidence>
<accession>A0A2L2BQ40</accession>
<dbReference type="InterPro" id="IPR036640">
    <property type="entry name" value="ABC1_TM_sf"/>
</dbReference>
<dbReference type="InterPro" id="IPR039421">
    <property type="entry name" value="Type_1_exporter"/>
</dbReference>
<dbReference type="EMBL" id="CP026923">
    <property type="protein sequence ID" value="AVG23768.1"/>
    <property type="molecule type" value="Genomic_DNA"/>
</dbReference>
<dbReference type="PANTHER" id="PTHR24221">
    <property type="entry name" value="ATP-BINDING CASSETTE SUB-FAMILY B"/>
    <property type="match status" value="1"/>
</dbReference>
<feature type="region of interest" description="Disordered" evidence="7">
    <location>
        <begin position="303"/>
        <end position="331"/>
    </location>
</feature>
<dbReference type="GO" id="GO:0005524">
    <property type="term" value="F:ATP binding"/>
    <property type="evidence" value="ECO:0007669"/>
    <property type="project" value="UniProtKB-KW"/>
</dbReference>
<dbReference type="PROSITE" id="PS00211">
    <property type="entry name" value="ABC_TRANSPORTER_1"/>
    <property type="match status" value="1"/>
</dbReference>
<proteinExistence type="predicted"/>
<dbReference type="PANTHER" id="PTHR24221:SF590">
    <property type="entry name" value="COMPONENT LINKED WITH THE ASSEMBLY OF CYTOCHROME' TRANSPORT TRANSMEMBRANE ATP-BINDING PROTEIN ABC TRANSPORTER CYDD-RELATED"/>
    <property type="match status" value="1"/>
</dbReference>
<evidence type="ECO:0000256" key="1">
    <source>
        <dbReference type="ARBA" id="ARBA00004651"/>
    </source>
</evidence>
<dbReference type="InterPro" id="IPR017871">
    <property type="entry name" value="ABC_transporter-like_CS"/>
</dbReference>
<dbReference type="NCBIfam" id="TIGR02857">
    <property type="entry name" value="CydD"/>
    <property type="match status" value="1"/>
</dbReference>
<dbReference type="Pfam" id="PF00664">
    <property type="entry name" value="ABC_membrane"/>
    <property type="match status" value="1"/>
</dbReference>
<evidence type="ECO:0000313" key="12">
    <source>
        <dbReference type="Proteomes" id="UP000243077"/>
    </source>
</evidence>
<dbReference type="RefSeq" id="WP_158665520.1">
    <property type="nucleotide sequence ID" value="NZ_CP026923.1"/>
</dbReference>
<dbReference type="InterPro" id="IPR011527">
    <property type="entry name" value="ABC1_TM_dom"/>
</dbReference>
<dbReference type="GO" id="GO:0016887">
    <property type="term" value="F:ATP hydrolysis activity"/>
    <property type="evidence" value="ECO:0007669"/>
    <property type="project" value="InterPro"/>
</dbReference>
<dbReference type="SUPFAM" id="SSF52540">
    <property type="entry name" value="P-loop containing nucleoside triphosphate hydrolases"/>
    <property type="match status" value="1"/>
</dbReference>
<evidence type="ECO:0000313" key="11">
    <source>
        <dbReference type="EMBL" id="AVG23768.1"/>
    </source>
</evidence>
<dbReference type="Proteomes" id="UP000243077">
    <property type="component" value="Chromosome"/>
</dbReference>
<dbReference type="SMART" id="SM00382">
    <property type="entry name" value="AAA"/>
    <property type="match status" value="1"/>
</dbReference>
<keyword evidence="12" id="KW-1185">Reference proteome</keyword>
<feature type="domain" description="ABC transmembrane type-1" evidence="10">
    <location>
        <begin position="2"/>
        <end position="284"/>
    </location>
</feature>
<evidence type="ECO:0000256" key="3">
    <source>
        <dbReference type="ARBA" id="ARBA00022741"/>
    </source>
</evidence>
<dbReference type="OrthoDB" id="9806127at2"/>
<evidence type="ECO:0000259" key="10">
    <source>
        <dbReference type="PROSITE" id="PS50929"/>
    </source>
</evidence>
<dbReference type="Gene3D" id="1.20.1560.10">
    <property type="entry name" value="ABC transporter type 1, transmembrane domain"/>
    <property type="match status" value="1"/>
</dbReference>
<dbReference type="InterPro" id="IPR003593">
    <property type="entry name" value="AAA+_ATPase"/>
</dbReference>
<feature type="domain" description="ABC transporter" evidence="9">
    <location>
        <begin position="338"/>
        <end position="549"/>
    </location>
</feature>
<evidence type="ECO:0000256" key="2">
    <source>
        <dbReference type="ARBA" id="ARBA00022692"/>
    </source>
</evidence>
<dbReference type="Gene3D" id="3.40.50.300">
    <property type="entry name" value="P-loop containing nucleotide triphosphate hydrolases"/>
    <property type="match status" value="1"/>
</dbReference>
<protein>
    <submittedName>
        <fullName evidence="11">Thiol reductant ABC exporter CydD subunit</fullName>
    </submittedName>
</protein>
<sequence length="549" mass="58768">MVALAVVALIHTLSIAAFSLSIALVIAGVIDGAPWSDIRILVIFFLIAVLVRAATLVALDAISDRGGSRVKSQLRARALMALRELGPSYMERRASSDITNLLARGIDVLDMYFGRYLPQLILTAIQTPLLLIILWTTDLPTGIAITLALPVIPIFMVLIGWATQAVQKRQWEGMQLLSRGFMDLLEGLSTLKIFGRQWRQVAKIRDMTSRFRQRTMAVLRVSFLSSFVLELAASFSVAIVAVSVGIRLVDGGIPLWLGLFVLILVPEVYLPLRAVGAQFHNAAEGVAAAEDLFEIFEATPESLPPQQLATPPARTAPALDSRTAAPPPGGIHQPIKTLELVDFQATRGGRAVHEPLTVTMRAGQVTLLEGPSGAGKTSIVQALLGFAPAHGQVMRNGTVVELPTLREDIAWAPQQPSLLAGSVASNITLGSPAPNRTLLSDVLERVGLERIDPEMSLGVNGSGLSGGQAQRVALARALYRQAERSASLVLLDEVTSAVDSDTEEVVWDAIAGLAKAGVLCLVVSHRLRAGQRADHTVSIVPTGLTEVNR</sequence>
<evidence type="ECO:0000256" key="4">
    <source>
        <dbReference type="ARBA" id="ARBA00022840"/>
    </source>
</evidence>
<evidence type="ECO:0000256" key="8">
    <source>
        <dbReference type="SAM" id="Phobius"/>
    </source>
</evidence>
<reference evidence="11 12" key="1">
    <citation type="submission" date="2018-02" db="EMBL/GenBank/DDBJ databases">
        <title>Complete genome of the streamlined marine actinobacterium Pontimonas salivibrio CL-TW6 adapted to coastal planktonic lifestype.</title>
        <authorList>
            <person name="Cho B.C."/>
            <person name="Hardies S.C."/>
            <person name="Jang G.I."/>
            <person name="Hwang C.Y."/>
        </authorList>
    </citation>
    <scope>NUCLEOTIDE SEQUENCE [LARGE SCALE GENOMIC DNA]</scope>
    <source>
        <strain evidence="11 12">CL-TW6</strain>
    </source>
</reference>
<dbReference type="PROSITE" id="PS50929">
    <property type="entry name" value="ABC_TM1F"/>
    <property type="match status" value="1"/>
</dbReference>
<dbReference type="InterPro" id="IPR027417">
    <property type="entry name" value="P-loop_NTPase"/>
</dbReference>
<evidence type="ECO:0000256" key="7">
    <source>
        <dbReference type="SAM" id="MobiDB-lite"/>
    </source>
</evidence>
<evidence type="ECO:0000256" key="6">
    <source>
        <dbReference type="ARBA" id="ARBA00023136"/>
    </source>
</evidence>
<dbReference type="PROSITE" id="PS50893">
    <property type="entry name" value="ABC_TRANSPORTER_2"/>
    <property type="match status" value="1"/>
</dbReference>
<comment type="subcellular location">
    <subcellularLocation>
        <location evidence="1">Cell membrane</location>
        <topology evidence="1">Multi-pass membrane protein</topology>
    </subcellularLocation>
</comment>
<dbReference type="InterPro" id="IPR003439">
    <property type="entry name" value="ABC_transporter-like_ATP-bd"/>
</dbReference>
<feature type="transmembrane region" description="Helical" evidence="8">
    <location>
        <begin position="253"/>
        <end position="272"/>
    </location>
</feature>